<organism evidence="2 3">
    <name type="scientific">Liquorilactobacillus satsumensis DSM 16230 = JCM 12392</name>
    <dbReference type="NCBI Taxonomy" id="1423801"/>
    <lineage>
        <taxon>Bacteria</taxon>
        <taxon>Bacillati</taxon>
        <taxon>Bacillota</taxon>
        <taxon>Bacilli</taxon>
        <taxon>Lactobacillales</taxon>
        <taxon>Lactobacillaceae</taxon>
        <taxon>Liquorilactobacillus</taxon>
    </lineage>
</organism>
<evidence type="ECO:0000313" key="3">
    <source>
        <dbReference type="Proteomes" id="UP000051166"/>
    </source>
</evidence>
<keyword evidence="1" id="KW-0175">Coiled coil</keyword>
<dbReference type="Proteomes" id="UP000051166">
    <property type="component" value="Unassembled WGS sequence"/>
</dbReference>
<reference evidence="2 3" key="1">
    <citation type="journal article" date="2015" name="Genome Announc.">
        <title>Expanding the biotechnology potential of lactobacilli through comparative genomics of 213 strains and associated genera.</title>
        <authorList>
            <person name="Sun Z."/>
            <person name="Harris H.M."/>
            <person name="McCann A."/>
            <person name="Guo C."/>
            <person name="Argimon S."/>
            <person name="Zhang W."/>
            <person name="Yang X."/>
            <person name="Jeffery I.B."/>
            <person name="Cooney J.C."/>
            <person name="Kagawa T.F."/>
            <person name="Liu W."/>
            <person name="Song Y."/>
            <person name="Salvetti E."/>
            <person name="Wrobel A."/>
            <person name="Rasinkangas P."/>
            <person name="Parkhill J."/>
            <person name="Rea M.C."/>
            <person name="O'Sullivan O."/>
            <person name="Ritari J."/>
            <person name="Douillard F.P."/>
            <person name="Paul Ross R."/>
            <person name="Yang R."/>
            <person name="Briner A.E."/>
            <person name="Felis G.E."/>
            <person name="de Vos W.M."/>
            <person name="Barrangou R."/>
            <person name="Klaenhammer T.R."/>
            <person name="Caufield P.W."/>
            <person name="Cui Y."/>
            <person name="Zhang H."/>
            <person name="O'Toole P.W."/>
        </authorList>
    </citation>
    <scope>NUCLEOTIDE SEQUENCE [LARGE SCALE GENOMIC DNA]</scope>
    <source>
        <strain evidence="2 3">DSM 16230</strain>
    </source>
</reference>
<feature type="coiled-coil region" evidence="1">
    <location>
        <begin position="8"/>
        <end position="49"/>
    </location>
</feature>
<dbReference type="PATRIC" id="fig|1423801.4.peg.726"/>
<sequence length="53" mass="6378">MNSTAAGYKTLNQRIELLKKQERKIRKDLTQQKNYLEKIQNKIQTLEKQKNCK</sequence>
<gene>
    <name evidence="2" type="ORF">FD50_GL000715</name>
</gene>
<dbReference type="EMBL" id="AZFQ01000036">
    <property type="protein sequence ID" value="KRL98901.1"/>
    <property type="molecule type" value="Genomic_DNA"/>
</dbReference>
<evidence type="ECO:0000256" key="1">
    <source>
        <dbReference type="SAM" id="Coils"/>
    </source>
</evidence>
<proteinExistence type="predicted"/>
<comment type="caution">
    <text evidence="2">The sequence shown here is derived from an EMBL/GenBank/DDBJ whole genome shotgun (WGS) entry which is preliminary data.</text>
</comment>
<keyword evidence="3" id="KW-1185">Reference proteome</keyword>
<dbReference type="AlphaFoldDB" id="A0A0R1V7C4"/>
<name>A0A0R1V7C4_9LACO</name>
<evidence type="ECO:0000313" key="2">
    <source>
        <dbReference type="EMBL" id="KRL98901.1"/>
    </source>
</evidence>
<accession>A0A0R1V7C4</accession>
<protein>
    <submittedName>
        <fullName evidence="2">Uncharacterized protein</fullName>
    </submittedName>
</protein>